<evidence type="ECO:0000313" key="1">
    <source>
        <dbReference type="EMBL" id="KAJ8882258.1"/>
    </source>
</evidence>
<organism evidence="1 2">
    <name type="scientific">Dryococelus australis</name>
    <dbReference type="NCBI Taxonomy" id="614101"/>
    <lineage>
        <taxon>Eukaryota</taxon>
        <taxon>Metazoa</taxon>
        <taxon>Ecdysozoa</taxon>
        <taxon>Arthropoda</taxon>
        <taxon>Hexapoda</taxon>
        <taxon>Insecta</taxon>
        <taxon>Pterygota</taxon>
        <taxon>Neoptera</taxon>
        <taxon>Polyneoptera</taxon>
        <taxon>Phasmatodea</taxon>
        <taxon>Verophasmatodea</taxon>
        <taxon>Anareolatae</taxon>
        <taxon>Phasmatidae</taxon>
        <taxon>Eurycanthinae</taxon>
        <taxon>Dryococelus</taxon>
    </lineage>
</organism>
<proteinExistence type="predicted"/>
<name>A0ABQ9HD69_9NEOP</name>
<keyword evidence="2" id="KW-1185">Reference proteome</keyword>
<dbReference type="EMBL" id="JARBHB010000006">
    <property type="protein sequence ID" value="KAJ8882258.1"/>
    <property type="molecule type" value="Genomic_DNA"/>
</dbReference>
<comment type="caution">
    <text evidence="1">The sequence shown here is derived from an EMBL/GenBank/DDBJ whole genome shotgun (WGS) entry which is preliminary data.</text>
</comment>
<evidence type="ECO:0000313" key="2">
    <source>
        <dbReference type="Proteomes" id="UP001159363"/>
    </source>
</evidence>
<sequence length="126" mass="14493">MGLCERCGLHDPRGTCRNSVLALRQQCHRLTWYYWAECGRNWNIASLPCVLWMEHTLIYVRAVHRLEVAVAFDLEGNILTLDMTCKRQGRAVWLSQHSLPARGELGSLPGGVTTALCLWEMWRTCY</sequence>
<dbReference type="Proteomes" id="UP001159363">
    <property type="component" value="Chromosome 5"/>
</dbReference>
<accession>A0ABQ9HD69</accession>
<gene>
    <name evidence="1" type="ORF">PR048_018746</name>
</gene>
<protein>
    <submittedName>
        <fullName evidence="1">Uncharacterized protein</fullName>
    </submittedName>
</protein>
<reference evidence="1 2" key="1">
    <citation type="submission" date="2023-02" db="EMBL/GenBank/DDBJ databases">
        <title>LHISI_Scaffold_Assembly.</title>
        <authorList>
            <person name="Stuart O.P."/>
            <person name="Cleave R."/>
            <person name="Magrath M.J.L."/>
            <person name="Mikheyev A.S."/>
        </authorList>
    </citation>
    <scope>NUCLEOTIDE SEQUENCE [LARGE SCALE GENOMIC DNA]</scope>
    <source>
        <strain evidence="1">Daus_M_001</strain>
        <tissue evidence="1">Leg muscle</tissue>
    </source>
</reference>